<organism evidence="2 3">
    <name type="scientific">Uncinocarpus reesii (strain UAMH 1704)</name>
    <dbReference type="NCBI Taxonomy" id="336963"/>
    <lineage>
        <taxon>Eukaryota</taxon>
        <taxon>Fungi</taxon>
        <taxon>Dikarya</taxon>
        <taxon>Ascomycota</taxon>
        <taxon>Pezizomycotina</taxon>
        <taxon>Eurotiomycetes</taxon>
        <taxon>Eurotiomycetidae</taxon>
        <taxon>Onygenales</taxon>
        <taxon>Onygenaceae</taxon>
        <taxon>Uncinocarpus</taxon>
    </lineage>
</organism>
<reference evidence="3" key="1">
    <citation type="journal article" date="2009" name="Genome Res.">
        <title>Comparative genomic analyses of the human fungal pathogens Coccidioides and their relatives.</title>
        <authorList>
            <person name="Sharpton T.J."/>
            <person name="Stajich J.E."/>
            <person name="Rounsley S.D."/>
            <person name="Gardner M.J."/>
            <person name="Wortman J.R."/>
            <person name="Jordar V.S."/>
            <person name="Maiti R."/>
            <person name="Kodira C.D."/>
            <person name="Neafsey D.E."/>
            <person name="Zeng Q."/>
            <person name="Hung C.-Y."/>
            <person name="McMahan C."/>
            <person name="Muszewska A."/>
            <person name="Grynberg M."/>
            <person name="Mandel M.A."/>
            <person name="Kellner E.M."/>
            <person name="Barker B.M."/>
            <person name="Galgiani J.N."/>
            <person name="Orbach M.J."/>
            <person name="Kirkland T.N."/>
            <person name="Cole G.T."/>
            <person name="Henn M.R."/>
            <person name="Birren B.W."/>
            <person name="Taylor J.W."/>
        </authorList>
    </citation>
    <scope>NUCLEOTIDE SEQUENCE [LARGE SCALE GENOMIC DNA]</scope>
    <source>
        <strain evidence="3">UAMH 1704</strain>
    </source>
</reference>
<feature type="compositionally biased region" description="Basic and acidic residues" evidence="1">
    <location>
        <begin position="1"/>
        <end position="13"/>
    </location>
</feature>
<feature type="compositionally biased region" description="Pro residues" evidence="1">
    <location>
        <begin position="682"/>
        <end position="693"/>
    </location>
</feature>
<keyword evidence="3" id="KW-1185">Reference proteome</keyword>
<dbReference type="OMA" id="MERMPEL"/>
<feature type="compositionally biased region" description="Polar residues" evidence="1">
    <location>
        <begin position="219"/>
        <end position="232"/>
    </location>
</feature>
<feature type="compositionally biased region" description="Low complexity" evidence="1">
    <location>
        <begin position="61"/>
        <end position="79"/>
    </location>
</feature>
<feature type="compositionally biased region" description="Low complexity" evidence="1">
    <location>
        <begin position="713"/>
        <end position="730"/>
    </location>
</feature>
<feature type="region of interest" description="Disordered" evidence="1">
    <location>
        <begin position="544"/>
        <end position="587"/>
    </location>
</feature>
<dbReference type="VEuPathDB" id="FungiDB:UREG_04174"/>
<dbReference type="AlphaFoldDB" id="C4JMW6"/>
<protein>
    <submittedName>
        <fullName evidence="2">Uncharacterized protein</fullName>
    </submittedName>
</protein>
<dbReference type="STRING" id="336963.C4JMW6"/>
<feature type="compositionally biased region" description="Basic and acidic residues" evidence="1">
    <location>
        <begin position="544"/>
        <end position="565"/>
    </location>
</feature>
<evidence type="ECO:0000256" key="1">
    <source>
        <dbReference type="SAM" id="MobiDB-lite"/>
    </source>
</evidence>
<feature type="compositionally biased region" description="Basic residues" evidence="1">
    <location>
        <begin position="298"/>
        <end position="313"/>
    </location>
</feature>
<feature type="region of interest" description="Disordered" evidence="1">
    <location>
        <begin position="638"/>
        <end position="910"/>
    </location>
</feature>
<feature type="compositionally biased region" description="Pro residues" evidence="1">
    <location>
        <begin position="872"/>
        <end position="891"/>
    </location>
</feature>
<dbReference type="RefSeq" id="XP_002544657.1">
    <property type="nucleotide sequence ID" value="XM_002544611.1"/>
</dbReference>
<feature type="region of interest" description="Disordered" evidence="1">
    <location>
        <begin position="469"/>
        <end position="502"/>
    </location>
</feature>
<proteinExistence type="predicted"/>
<feature type="compositionally biased region" description="Acidic residues" evidence="1">
    <location>
        <begin position="472"/>
        <end position="481"/>
    </location>
</feature>
<feature type="compositionally biased region" description="Low complexity" evidence="1">
    <location>
        <begin position="892"/>
        <end position="904"/>
    </location>
</feature>
<feature type="compositionally biased region" description="Polar residues" evidence="1">
    <location>
        <begin position="268"/>
        <end position="291"/>
    </location>
</feature>
<feature type="compositionally biased region" description="Polar residues" evidence="1">
    <location>
        <begin position="16"/>
        <end position="27"/>
    </location>
</feature>
<feature type="compositionally biased region" description="Pro residues" evidence="1">
    <location>
        <begin position="811"/>
        <end position="852"/>
    </location>
</feature>
<evidence type="ECO:0000313" key="3">
    <source>
        <dbReference type="Proteomes" id="UP000002058"/>
    </source>
</evidence>
<dbReference type="GeneID" id="8437187"/>
<dbReference type="InParanoid" id="C4JMW6"/>
<dbReference type="HOGENOM" id="CLU_319375_0_0_1"/>
<feature type="region of interest" description="Disordered" evidence="1">
    <location>
        <begin position="1"/>
        <end position="335"/>
    </location>
</feature>
<name>C4JMW6_UNCRE</name>
<evidence type="ECO:0000313" key="2">
    <source>
        <dbReference type="EMBL" id="EEP79328.1"/>
    </source>
</evidence>
<dbReference type="KEGG" id="ure:UREG_04174"/>
<feature type="compositionally biased region" description="Polar residues" evidence="1">
    <location>
        <begin position="175"/>
        <end position="190"/>
    </location>
</feature>
<feature type="compositionally biased region" description="Polar residues" evidence="1">
    <location>
        <begin position="241"/>
        <end position="258"/>
    </location>
</feature>
<dbReference type="eggNOG" id="ENOG502QTAC">
    <property type="taxonomic scope" value="Eukaryota"/>
</dbReference>
<accession>C4JMW6</accession>
<gene>
    <name evidence="2" type="ORF">UREG_04174</name>
</gene>
<dbReference type="EMBL" id="CH476616">
    <property type="protein sequence ID" value="EEP79328.1"/>
    <property type="molecule type" value="Genomic_DNA"/>
</dbReference>
<feature type="compositionally biased region" description="Pro residues" evidence="1">
    <location>
        <begin position="731"/>
        <end position="768"/>
    </location>
</feature>
<dbReference type="PRINTS" id="PR01217">
    <property type="entry name" value="PRICHEXTENSN"/>
</dbReference>
<dbReference type="Proteomes" id="UP000002058">
    <property type="component" value="Unassembled WGS sequence"/>
</dbReference>
<sequence length="910" mass="98775">MAGVKRKLDEEHASIGASQPPDSSSPAEATEPAQVVSGSFSSPPSALPKEETDTGDTSTRGPGPVTEPPATATTQPGTPARKRRRTREEILLADQFSRRQHPRSTRQSARILSKRRATDPSPNVGSPADHLPKASSMEPAIPPVAAFSTSHPSWPAEPAIPELAPTPERPHHSSDNITVQRATSAEPNSDGNHRPGDAGTSDSPAKSLKEEQSDESQARAFTSQRSDETPATTVEPHRSIPTLTLSTDIPSFQSTDTDTPIGAEVPISATSLSPVATQSEAAELSASTVPVTNGRGRGGGRPRGKGKGRKLGPGRKAAGAVTGAGKNGPKLHLYDRNLSPSATAAVKKLRDRQKELHHAFRRVASAQRAALVVLASRSEARLVKDPRAHLDTPLYQEVIDGLEERLETRKGLIDREYELRIESATKALEANQHWIKSAFREKVESVRDEHILAAQGTFLRYLDQCRQAGDEDHTESEESDVENSKTNRRAPHQPVRGFDSTYIRNPHGAALYERADSGWDDFVQRARIGGDIFALLKDINEEAKRDKEEKKRQREEAKKKNKEAVAQDGGITEDESDEESPRPRFSDPRFQRLMSALADACELAEGRGASIEEENMDKAPKEPLNALNALAEIALGNPAESSSADAGQQPAVVQPPFAGASSGLAPAPVHPPSTSAMERMPELPPHSYPPPPQYLEQSASRGMHRTILPQPLPSQLLPLPMEHQQFYPPQYQAPPPPPQQPAPGPPRSYPGMPRPLLPATRPAPPGLPPIREKLSEQLRLPDPFSSAPQHLPAPPGLRYPGGLGPHHPHQPLQPPPPHQAPRPYGPPHPPQYMPGPPVGYPHPPSLPPPGPPYHQHHMYPAPYYSPYHQQHAPPPPRPHQGLPPPVHPPQHPQQAPHAQHGLHQGPPPRY</sequence>
<dbReference type="OrthoDB" id="4188028at2759"/>